<proteinExistence type="predicted"/>
<keyword evidence="2" id="KW-1185">Reference proteome</keyword>
<sequence length="56" mass="6144">MRWHRRRRRGLGVASGAVVGHGRWLIGGRLGGMVPPGTRLPFGINGHDALLTYAWP</sequence>
<name>A0A1M7NJK5_9ACTN</name>
<accession>A0A1M7NJK5</accession>
<reference evidence="1 2" key="1">
    <citation type="submission" date="2016-11" db="EMBL/GenBank/DDBJ databases">
        <authorList>
            <person name="Jaros S."/>
            <person name="Januszkiewicz K."/>
            <person name="Wedrychowicz H."/>
        </authorList>
    </citation>
    <scope>NUCLEOTIDE SEQUENCE [LARGE SCALE GENOMIC DNA]</scope>
    <source>
        <strain evidence="1 2">DSM 46144</strain>
    </source>
</reference>
<evidence type="ECO:0000313" key="2">
    <source>
        <dbReference type="Proteomes" id="UP000184440"/>
    </source>
</evidence>
<dbReference type="AlphaFoldDB" id="A0A1M7NJK5"/>
<protein>
    <submittedName>
        <fullName evidence="1">Uncharacterized protein</fullName>
    </submittedName>
</protein>
<dbReference type="EMBL" id="FRCS01000002">
    <property type="protein sequence ID" value="SHN03463.1"/>
    <property type="molecule type" value="Genomic_DNA"/>
</dbReference>
<evidence type="ECO:0000313" key="1">
    <source>
        <dbReference type="EMBL" id="SHN03463.1"/>
    </source>
</evidence>
<gene>
    <name evidence="1" type="ORF">SAMN05443668_102648</name>
</gene>
<organism evidence="1 2">
    <name type="scientific">Cryptosporangium aurantiacum</name>
    <dbReference type="NCBI Taxonomy" id="134849"/>
    <lineage>
        <taxon>Bacteria</taxon>
        <taxon>Bacillati</taxon>
        <taxon>Actinomycetota</taxon>
        <taxon>Actinomycetes</taxon>
        <taxon>Cryptosporangiales</taxon>
        <taxon>Cryptosporangiaceae</taxon>
        <taxon>Cryptosporangium</taxon>
    </lineage>
</organism>
<dbReference type="Proteomes" id="UP000184440">
    <property type="component" value="Unassembled WGS sequence"/>
</dbReference>